<keyword evidence="4" id="KW-0234">DNA repair</keyword>
<dbReference type="Gene3D" id="3.70.10.10">
    <property type="match status" value="1"/>
</dbReference>
<dbReference type="OrthoDB" id="337581at2759"/>
<evidence type="ECO:0000256" key="1">
    <source>
        <dbReference type="ARBA" id="ARBA00004123"/>
    </source>
</evidence>
<comment type="caution">
    <text evidence="7">The sequence shown here is derived from an EMBL/GenBank/DDBJ whole genome shotgun (WGS) entry which is preliminary data.</text>
</comment>
<dbReference type="NCBIfam" id="TIGR00730">
    <property type="entry name" value="Rossman fold protein, TIGR00730 family"/>
    <property type="match status" value="1"/>
</dbReference>
<comment type="subcellular location">
    <subcellularLocation>
        <location evidence="1">Nucleus</location>
    </subcellularLocation>
</comment>
<dbReference type="SUPFAM" id="SSF102405">
    <property type="entry name" value="MCP/YpsA-like"/>
    <property type="match status" value="1"/>
</dbReference>
<accession>A0A9Q5N357</accession>
<evidence type="ECO:0000313" key="8">
    <source>
        <dbReference type="Proteomes" id="UP000757232"/>
    </source>
</evidence>
<evidence type="ECO:0000256" key="3">
    <source>
        <dbReference type="ARBA" id="ARBA00022763"/>
    </source>
</evidence>
<dbReference type="PANTHER" id="PTHR10870">
    <property type="entry name" value="CELL CYCLE CHECKPOINT PROTEIN RAD1"/>
    <property type="match status" value="1"/>
</dbReference>
<name>A0A9Q5N357_SANBA</name>
<reference evidence="7" key="1">
    <citation type="submission" date="2016-06" db="EMBL/GenBank/DDBJ databases">
        <title>Draft Genome sequence of the fungus Inonotus baumii.</title>
        <authorList>
            <person name="Zhu H."/>
            <person name="Lin W."/>
        </authorList>
    </citation>
    <scope>NUCLEOTIDE SEQUENCE</scope>
    <source>
        <strain evidence="7">821</strain>
    </source>
</reference>
<protein>
    <submittedName>
        <fullName evidence="7">Rad1-domain-containing protein</fullName>
    </submittedName>
</protein>
<keyword evidence="5" id="KW-0539">Nucleus</keyword>
<proteinExistence type="inferred from homology"/>
<gene>
    <name evidence="7" type="ORF">A7U60_g9011</name>
</gene>
<dbReference type="Gene3D" id="3.40.50.450">
    <property type="match status" value="1"/>
</dbReference>
<organism evidence="7 8">
    <name type="scientific">Sanghuangporus baumii</name>
    <name type="common">Phellinus baumii</name>
    <dbReference type="NCBI Taxonomy" id="108892"/>
    <lineage>
        <taxon>Eukaryota</taxon>
        <taxon>Fungi</taxon>
        <taxon>Dikarya</taxon>
        <taxon>Basidiomycota</taxon>
        <taxon>Agaricomycotina</taxon>
        <taxon>Agaricomycetes</taxon>
        <taxon>Hymenochaetales</taxon>
        <taxon>Hymenochaetaceae</taxon>
        <taxon>Sanghuangporus</taxon>
    </lineage>
</organism>
<dbReference type="InterPro" id="IPR005269">
    <property type="entry name" value="LOG"/>
</dbReference>
<dbReference type="Proteomes" id="UP000757232">
    <property type="component" value="Unassembled WGS sequence"/>
</dbReference>
<feature type="region of interest" description="Disordered" evidence="6">
    <location>
        <begin position="300"/>
        <end position="331"/>
    </location>
</feature>
<dbReference type="PRINTS" id="PR01245">
    <property type="entry name" value="RAD1REC1"/>
</dbReference>
<dbReference type="GO" id="GO:0006281">
    <property type="term" value="P:DNA repair"/>
    <property type="evidence" value="ECO:0007669"/>
    <property type="project" value="UniProtKB-KW"/>
</dbReference>
<keyword evidence="3" id="KW-0227">DNA damage</keyword>
<dbReference type="GO" id="GO:0030896">
    <property type="term" value="C:checkpoint clamp complex"/>
    <property type="evidence" value="ECO:0007669"/>
    <property type="project" value="TreeGrafter"/>
</dbReference>
<keyword evidence="8" id="KW-1185">Reference proteome</keyword>
<dbReference type="AlphaFoldDB" id="A0A9Q5N357"/>
<evidence type="ECO:0000313" key="7">
    <source>
        <dbReference type="EMBL" id="OCB84331.1"/>
    </source>
</evidence>
<dbReference type="Pfam" id="PF03641">
    <property type="entry name" value="Lysine_decarbox"/>
    <property type="match status" value="1"/>
</dbReference>
<comment type="similarity">
    <text evidence="2">Belongs to the rad1 family.</text>
</comment>
<dbReference type="GO" id="GO:0000077">
    <property type="term" value="P:DNA damage checkpoint signaling"/>
    <property type="evidence" value="ECO:0007669"/>
    <property type="project" value="InterPro"/>
</dbReference>
<dbReference type="InterPro" id="IPR046938">
    <property type="entry name" value="DNA_clamp_sf"/>
</dbReference>
<dbReference type="InterPro" id="IPR031100">
    <property type="entry name" value="LOG_fam"/>
</dbReference>
<dbReference type="GO" id="GO:0009691">
    <property type="term" value="P:cytokinin biosynthetic process"/>
    <property type="evidence" value="ECO:0007669"/>
    <property type="project" value="InterPro"/>
</dbReference>
<evidence type="ECO:0000256" key="4">
    <source>
        <dbReference type="ARBA" id="ARBA00023204"/>
    </source>
</evidence>
<dbReference type="Pfam" id="PF02144">
    <property type="entry name" value="Rad1"/>
    <property type="match status" value="1"/>
</dbReference>
<evidence type="ECO:0000256" key="6">
    <source>
        <dbReference type="SAM" id="MobiDB-lite"/>
    </source>
</evidence>
<dbReference type="SUPFAM" id="SSF55979">
    <property type="entry name" value="DNA clamp"/>
    <property type="match status" value="1"/>
</dbReference>
<dbReference type="EMBL" id="LNZH02000216">
    <property type="protein sequence ID" value="OCB84331.1"/>
    <property type="molecule type" value="Genomic_DNA"/>
</dbReference>
<dbReference type="InterPro" id="IPR003021">
    <property type="entry name" value="Rad1_Rec1_Rad17"/>
</dbReference>
<sequence>MPPAYSINDTPQPRGVAVYCGSSIGKQKAVEKAAVSVGAAIARSGRPLVYGGGSRGIMGIVSGATLEHGGEVVGVMPYAMYAAGGEREKTSNEIDNSVDSKVDTYAKEKFTTVVVNSMHERKVEMARRACGFIGLPGGFGTYEEIFEVTTWTQLGIHNKPVVLLNVLSFFSPIKDLIRNGVREGFIQAANENLITFIDGPPDLSQHETFDWGEAALKALDSWTNNSVVYAYDWTKTSVDDGRVILWPTLFEEYMYSPEDSDANGEEDEEEEGPWTSFSIQLNIFLECLNIFGTASGPAAAFQSGPRQPWNRTEDSDNEQDDANSRRGANGKIDSFFSRAGAKGTGMRLSYAGPGYPLVLLLAESSDGPTTTCELVTYEPDDQLSLEIDSHDIMIKCIMKSSWLRDALSEVDPACDKITFIGNPAGYDSMQRASSSRPLFRIQAVGPFGSTEIDYPNDREVLEAFECDSNVSYSYRFSHISKTLRALQSSAKTSLRIDREGVLSLQYLSTSPNPKNGTPVDSIVDFWCLSIDESAV</sequence>
<evidence type="ECO:0000256" key="2">
    <source>
        <dbReference type="ARBA" id="ARBA00010991"/>
    </source>
</evidence>
<dbReference type="PANTHER" id="PTHR10870:SF0">
    <property type="entry name" value="CELL CYCLE CHECKPOINT PROTEIN RAD1"/>
    <property type="match status" value="1"/>
</dbReference>
<evidence type="ECO:0000256" key="5">
    <source>
        <dbReference type="ARBA" id="ARBA00023242"/>
    </source>
</evidence>
<dbReference type="GO" id="GO:0016787">
    <property type="term" value="F:hydrolase activity"/>
    <property type="evidence" value="ECO:0007669"/>
    <property type="project" value="InterPro"/>
</dbReference>